<dbReference type="RefSeq" id="WP_167407565.1">
    <property type="nucleotide sequence ID" value="NZ_NGFN01000744.1"/>
</dbReference>
<dbReference type="InterPro" id="IPR036640">
    <property type="entry name" value="ABC1_TM_sf"/>
</dbReference>
<keyword evidence="8" id="KW-1185">Reference proteome</keyword>
<sequence>MLALVGHHRRAVGLAILLTLAGTGLELAQPLLARKAVTAAGTGALPWRLIALLAAVFCAQALIGAVGRFVLERTGEGIMLGLRRSLVHRLLRLPMPAYDQHRTGDLVARTSTDTTVLRNVIAQSFVDLLTAGITTIGILALMIWLDPMLCLLVLATVVVAALVVAGALRGMRAATEHSQAHTGAMAADLDRALTAIATVRSSRAEHRETKRISAQAEGAYRSGVRAAKLAHLADPAMDLAANGVLVLVMLVGGLRVARGQASLGDLVAFLLYASYLVGPLMTAFYAITHIQRGMGALQRIWDILT</sequence>
<dbReference type="InterPro" id="IPR011527">
    <property type="entry name" value="ABC1_TM_dom"/>
</dbReference>
<name>A0A2C9ZI89_9ACTN</name>
<feature type="transmembrane region" description="Helical" evidence="5">
    <location>
        <begin position="125"/>
        <end position="145"/>
    </location>
</feature>
<dbReference type="CDD" id="cd18551">
    <property type="entry name" value="ABC_6TM_LmrA_like"/>
    <property type="match status" value="1"/>
</dbReference>
<dbReference type="AlphaFoldDB" id="A0A2C9ZI89"/>
<feature type="transmembrane region" description="Helical" evidence="5">
    <location>
        <begin position="239"/>
        <end position="257"/>
    </location>
</feature>
<dbReference type="PROSITE" id="PS50929">
    <property type="entry name" value="ABC_TM1F"/>
    <property type="match status" value="1"/>
</dbReference>
<evidence type="ECO:0000256" key="4">
    <source>
        <dbReference type="ARBA" id="ARBA00023136"/>
    </source>
</evidence>
<feature type="domain" description="ABC transmembrane type-1" evidence="6">
    <location>
        <begin position="14"/>
        <end position="292"/>
    </location>
</feature>
<evidence type="ECO:0000256" key="1">
    <source>
        <dbReference type="ARBA" id="ARBA00004651"/>
    </source>
</evidence>
<comment type="caution">
    <text evidence="7">The sequence shown here is derived from an EMBL/GenBank/DDBJ whole genome shotgun (WGS) entry which is preliminary data.</text>
</comment>
<dbReference type="Proteomes" id="UP000195105">
    <property type="component" value="Unassembled WGS sequence"/>
</dbReference>
<comment type="subcellular location">
    <subcellularLocation>
        <location evidence="1">Cell membrane</location>
        <topology evidence="1">Multi-pass membrane protein</topology>
    </subcellularLocation>
</comment>
<dbReference type="PANTHER" id="PTHR43394">
    <property type="entry name" value="ATP-DEPENDENT PERMEASE MDL1, MITOCHONDRIAL"/>
    <property type="match status" value="1"/>
</dbReference>
<evidence type="ECO:0000256" key="5">
    <source>
        <dbReference type="SAM" id="Phobius"/>
    </source>
</evidence>
<organism evidence="7 8">
    <name type="scientific">Streptomyces swartbergensis</name>
    <dbReference type="NCBI Taxonomy" id="487165"/>
    <lineage>
        <taxon>Bacteria</taxon>
        <taxon>Bacillati</taxon>
        <taxon>Actinomycetota</taxon>
        <taxon>Actinomycetes</taxon>
        <taxon>Kitasatosporales</taxon>
        <taxon>Streptomycetaceae</taxon>
        <taxon>Streptomyces</taxon>
    </lineage>
</organism>
<dbReference type="GO" id="GO:0005886">
    <property type="term" value="C:plasma membrane"/>
    <property type="evidence" value="ECO:0007669"/>
    <property type="project" value="UniProtKB-SubCell"/>
</dbReference>
<keyword evidence="2 5" id="KW-0812">Transmembrane</keyword>
<evidence type="ECO:0000256" key="3">
    <source>
        <dbReference type="ARBA" id="ARBA00022989"/>
    </source>
</evidence>
<gene>
    <name evidence="7" type="ORF">CA983_43890</name>
</gene>
<protein>
    <submittedName>
        <fullName evidence="7">ABC transporter</fullName>
    </submittedName>
</protein>
<reference evidence="7 8" key="1">
    <citation type="submission" date="2017-05" db="EMBL/GenBank/DDBJ databases">
        <title>Biotechnological potential of actinobacteria isolated from South African environments.</title>
        <authorList>
            <person name="Le Roes-Hill M."/>
            <person name="Prins A."/>
            <person name="Durrell K.A."/>
        </authorList>
    </citation>
    <scope>NUCLEOTIDE SEQUENCE [LARGE SCALE GENOMIC DNA]</scope>
    <source>
        <strain evidence="7 8">HMC13</strain>
    </source>
</reference>
<dbReference type="Pfam" id="PF00664">
    <property type="entry name" value="ABC_membrane"/>
    <property type="match status" value="1"/>
</dbReference>
<keyword evidence="3 5" id="KW-1133">Transmembrane helix</keyword>
<feature type="non-terminal residue" evidence="7">
    <location>
        <position position="305"/>
    </location>
</feature>
<proteinExistence type="predicted"/>
<feature type="transmembrane region" description="Helical" evidence="5">
    <location>
        <begin position="151"/>
        <end position="168"/>
    </location>
</feature>
<dbReference type="EMBL" id="NGFN01000744">
    <property type="protein sequence ID" value="OUC77058.1"/>
    <property type="molecule type" value="Genomic_DNA"/>
</dbReference>
<feature type="transmembrane region" description="Helical" evidence="5">
    <location>
        <begin position="49"/>
        <end position="71"/>
    </location>
</feature>
<evidence type="ECO:0000313" key="8">
    <source>
        <dbReference type="Proteomes" id="UP000195105"/>
    </source>
</evidence>
<accession>A0A2C9ZI89</accession>
<dbReference type="InterPro" id="IPR039421">
    <property type="entry name" value="Type_1_exporter"/>
</dbReference>
<dbReference type="SUPFAM" id="SSF90123">
    <property type="entry name" value="ABC transporter transmembrane region"/>
    <property type="match status" value="1"/>
</dbReference>
<evidence type="ECO:0000313" key="7">
    <source>
        <dbReference type="EMBL" id="OUC77058.1"/>
    </source>
</evidence>
<evidence type="ECO:0000256" key="2">
    <source>
        <dbReference type="ARBA" id="ARBA00022692"/>
    </source>
</evidence>
<keyword evidence="4 5" id="KW-0472">Membrane</keyword>
<evidence type="ECO:0000259" key="6">
    <source>
        <dbReference type="PROSITE" id="PS50929"/>
    </source>
</evidence>
<dbReference type="PANTHER" id="PTHR43394:SF1">
    <property type="entry name" value="ATP-BINDING CASSETTE SUB-FAMILY B MEMBER 10, MITOCHONDRIAL"/>
    <property type="match status" value="1"/>
</dbReference>
<dbReference type="GO" id="GO:0005524">
    <property type="term" value="F:ATP binding"/>
    <property type="evidence" value="ECO:0007669"/>
    <property type="project" value="InterPro"/>
</dbReference>
<dbReference type="Gene3D" id="1.20.1560.10">
    <property type="entry name" value="ABC transporter type 1, transmembrane domain"/>
    <property type="match status" value="1"/>
</dbReference>
<dbReference type="GO" id="GO:0015421">
    <property type="term" value="F:ABC-type oligopeptide transporter activity"/>
    <property type="evidence" value="ECO:0007669"/>
    <property type="project" value="TreeGrafter"/>
</dbReference>
<feature type="transmembrane region" description="Helical" evidence="5">
    <location>
        <begin position="269"/>
        <end position="287"/>
    </location>
</feature>